<dbReference type="SMART" id="SM00061">
    <property type="entry name" value="MATH"/>
    <property type="match status" value="1"/>
</dbReference>
<dbReference type="Pfam" id="PF22486">
    <property type="entry name" value="MATH_2"/>
    <property type="match status" value="1"/>
</dbReference>
<organism evidence="4 6">
    <name type="scientific">Microthlaspi erraticum</name>
    <dbReference type="NCBI Taxonomy" id="1685480"/>
    <lineage>
        <taxon>Eukaryota</taxon>
        <taxon>Viridiplantae</taxon>
        <taxon>Streptophyta</taxon>
        <taxon>Embryophyta</taxon>
        <taxon>Tracheophyta</taxon>
        <taxon>Spermatophyta</taxon>
        <taxon>Magnoliopsida</taxon>
        <taxon>eudicotyledons</taxon>
        <taxon>Gunneridae</taxon>
        <taxon>Pentapetalae</taxon>
        <taxon>rosids</taxon>
        <taxon>malvids</taxon>
        <taxon>Brassicales</taxon>
        <taxon>Brassicaceae</taxon>
        <taxon>Coluteocarpeae</taxon>
        <taxon>Microthlaspi</taxon>
    </lineage>
</organism>
<dbReference type="InterPro" id="IPR002083">
    <property type="entry name" value="MATH/TRAF_dom"/>
</dbReference>
<evidence type="ECO:0000313" key="4">
    <source>
        <dbReference type="EMBL" id="CAA7032771.1"/>
    </source>
</evidence>
<dbReference type="OrthoDB" id="507001at2759"/>
<dbReference type="PANTHER" id="PTHR46236">
    <property type="entry name" value="TRAF-LIKE SUPERFAMILY PROTEIN"/>
    <property type="match status" value="1"/>
</dbReference>
<gene>
    <name evidence="4" type="ORF">MERR_LOCUS20006</name>
    <name evidence="5" type="ORF">MERR_LOCUS27906</name>
</gene>
<proteinExistence type="predicted"/>
<keyword evidence="1 2" id="KW-0175">Coiled coil</keyword>
<dbReference type="AlphaFoldDB" id="A0A6D2J657"/>
<keyword evidence="6" id="KW-1185">Reference proteome</keyword>
<dbReference type="EMBL" id="CACVBM020001127">
    <property type="protein sequence ID" value="CAA7032771.1"/>
    <property type="molecule type" value="Genomic_DNA"/>
</dbReference>
<feature type="coiled-coil region" evidence="2">
    <location>
        <begin position="228"/>
        <end position="307"/>
    </location>
</feature>
<name>A0A6D2J657_9BRAS</name>
<dbReference type="InterPro" id="IPR008974">
    <property type="entry name" value="TRAF-like"/>
</dbReference>
<accession>A0A6D2J657</accession>
<dbReference type="Proteomes" id="UP000467841">
    <property type="component" value="Unassembled WGS sequence"/>
</dbReference>
<feature type="domain" description="MATH" evidence="3">
    <location>
        <begin position="7"/>
        <end position="131"/>
    </location>
</feature>
<dbReference type="InterPro" id="IPR050804">
    <property type="entry name" value="MCC"/>
</dbReference>
<dbReference type="EMBL" id="CACVBM020001231">
    <property type="protein sequence ID" value="CAA7040671.1"/>
    <property type="molecule type" value="Genomic_DNA"/>
</dbReference>
<evidence type="ECO:0000313" key="5">
    <source>
        <dbReference type="EMBL" id="CAA7040671.1"/>
    </source>
</evidence>
<reference evidence="4 6" key="1">
    <citation type="submission" date="2020-01" db="EMBL/GenBank/DDBJ databases">
        <authorList>
            <person name="Mishra B."/>
        </authorList>
    </citation>
    <scope>NUCLEOTIDE SEQUENCE [LARGE SCALE GENOMIC DNA]</scope>
</reference>
<dbReference type="PROSITE" id="PS50144">
    <property type="entry name" value="MATH"/>
    <property type="match status" value="1"/>
</dbReference>
<dbReference type="PANTHER" id="PTHR46236:SF12">
    <property type="entry name" value="MATH DOMAIN-CONTAINING PROTEIN"/>
    <property type="match status" value="1"/>
</dbReference>
<evidence type="ECO:0000259" key="3">
    <source>
        <dbReference type="PROSITE" id="PS50144"/>
    </source>
</evidence>
<dbReference type="SUPFAM" id="SSF49599">
    <property type="entry name" value="TRAF domain-like"/>
    <property type="match status" value="1"/>
</dbReference>
<evidence type="ECO:0000256" key="1">
    <source>
        <dbReference type="ARBA" id="ARBA00023054"/>
    </source>
</evidence>
<dbReference type="CDD" id="cd00121">
    <property type="entry name" value="MATH"/>
    <property type="match status" value="1"/>
</dbReference>
<sequence length="325" mass="37113">MEEDQEQMSFTFEIDNFSGKEDRIRSPTFSSGGCKWYVDVFPKGDHVDDHLSLYLLAANPKLLRLGWRRRANFSFALLNESGKEVFRTDELSCKLFCDQFSGWGMPDVVPLKELQEKGCLEKNKLIVKVEVKVVEVVDQGVVTGNETFDFEGFQVLYSQVVTVSDLFYEHPDFAVNVRPKNQLVKTTYMNLLLALVETLNKPPRRITDIELSNAQSELIDLTEAGFKLDFLKTKLDEISLARKKAKADGSRFRELEEDNKILKAELDEGKVKSDTCAAKALSLEQTVSELQDQLNKEKRKSDTYAAQVFWLEQTVPNKKPKLSPH</sequence>
<protein>
    <recommendedName>
        <fullName evidence="3">MATH domain-containing protein</fullName>
    </recommendedName>
</protein>
<evidence type="ECO:0000313" key="6">
    <source>
        <dbReference type="Proteomes" id="UP000467841"/>
    </source>
</evidence>
<dbReference type="Gene3D" id="2.60.210.10">
    <property type="entry name" value="Apoptosis, Tumor Necrosis Factor Receptor Associated Protein 2, Chain A"/>
    <property type="match status" value="1"/>
</dbReference>
<evidence type="ECO:0000256" key="2">
    <source>
        <dbReference type="SAM" id="Coils"/>
    </source>
</evidence>